<organism evidence="2 3">
    <name type="scientific">Parasphingorhabdus halotolerans</name>
    <dbReference type="NCBI Taxonomy" id="2725558"/>
    <lineage>
        <taxon>Bacteria</taxon>
        <taxon>Pseudomonadati</taxon>
        <taxon>Pseudomonadota</taxon>
        <taxon>Alphaproteobacteria</taxon>
        <taxon>Sphingomonadales</taxon>
        <taxon>Sphingomonadaceae</taxon>
        <taxon>Parasphingorhabdus</taxon>
    </lineage>
</organism>
<name>A0A6H2DPL6_9SPHN</name>
<keyword evidence="1" id="KW-0732">Signal</keyword>
<dbReference type="Proteomes" id="UP000501600">
    <property type="component" value="Chromosome"/>
</dbReference>
<dbReference type="EMBL" id="CP051217">
    <property type="protein sequence ID" value="QJB69905.1"/>
    <property type="molecule type" value="Genomic_DNA"/>
</dbReference>
<evidence type="ECO:0000313" key="2">
    <source>
        <dbReference type="EMBL" id="QJB69905.1"/>
    </source>
</evidence>
<dbReference type="RefSeq" id="WP_168820173.1">
    <property type="nucleotide sequence ID" value="NZ_CP051217.1"/>
</dbReference>
<gene>
    <name evidence="2" type="ORF">HF685_11930</name>
</gene>
<proteinExistence type="predicted"/>
<feature type="chain" id="PRO_5026286187" evidence="1">
    <location>
        <begin position="20"/>
        <end position="196"/>
    </location>
</feature>
<feature type="signal peptide" evidence="1">
    <location>
        <begin position="1"/>
        <end position="19"/>
    </location>
</feature>
<sequence length="196" mass="21571">MTQKLKAALATIISLSAFSPTLSETVADQSVPADEKGDCIRKIMQLDEGRWEYFGTIATLNGKFRIYRATSVHTQIDTDTWSSQSFGGDTGTSEDSAKPNLVRLVGDRLVPIIDGTLNLSADTHYRSCSGPDPEGRYQAEVEYRIPNGDGTFDTAHNVSWYSEHGSYFTEFHVNEAGRTVARRSGIQRPAEDGTVE</sequence>
<protein>
    <submittedName>
        <fullName evidence="2">Uncharacterized protein</fullName>
    </submittedName>
</protein>
<keyword evidence="3" id="KW-1185">Reference proteome</keyword>
<dbReference type="AlphaFoldDB" id="A0A6H2DPL6"/>
<evidence type="ECO:0000256" key="1">
    <source>
        <dbReference type="SAM" id="SignalP"/>
    </source>
</evidence>
<evidence type="ECO:0000313" key="3">
    <source>
        <dbReference type="Proteomes" id="UP000501600"/>
    </source>
</evidence>
<dbReference type="KEGG" id="phao:HF685_11930"/>
<reference evidence="2 3" key="1">
    <citation type="submission" date="2020-04" db="EMBL/GenBank/DDBJ databases">
        <title>Genome sequence for Sphingorhabdus sp. strain M1.</title>
        <authorList>
            <person name="Park S.-J."/>
        </authorList>
    </citation>
    <scope>NUCLEOTIDE SEQUENCE [LARGE SCALE GENOMIC DNA]</scope>
    <source>
        <strain evidence="2 3">JK6</strain>
    </source>
</reference>
<accession>A0A6H2DPL6</accession>